<keyword evidence="4" id="KW-0004">4Fe-4S</keyword>
<reference evidence="11 12" key="1">
    <citation type="submission" date="2019-08" db="EMBL/GenBank/DDBJ databases">
        <authorList>
            <person name="Liang Q."/>
        </authorList>
    </citation>
    <scope>NUCLEOTIDE SEQUENCE [LARGE SCALE GENOMIC DNA]</scope>
    <source>
        <strain evidence="11 12">V1718</strain>
    </source>
</reference>
<dbReference type="GO" id="GO:0034628">
    <property type="term" value="P:'de novo' NAD+ biosynthetic process from L-aspartate"/>
    <property type="evidence" value="ECO:0007669"/>
    <property type="project" value="TreeGrafter"/>
</dbReference>
<proteinExistence type="predicted"/>
<evidence type="ECO:0000256" key="6">
    <source>
        <dbReference type="ARBA" id="ARBA00022679"/>
    </source>
</evidence>
<evidence type="ECO:0000256" key="1">
    <source>
        <dbReference type="ARBA" id="ARBA00001966"/>
    </source>
</evidence>
<evidence type="ECO:0000313" key="11">
    <source>
        <dbReference type="EMBL" id="QED30111.1"/>
    </source>
</evidence>
<dbReference type="NCBIfam" id="NF006879">
    <property type="entry name" value="PRK09375.1-4"/>
    <property type="match status" value="1"/>
</dbReference>
<organism evidence="11 12">
    <name type="scientific">Microvenator marinus</name>
    <dbReference type="NCBI Taxonomy" id="2600177"/>
    <lineage>
        <taxon>Bacteria</taxon>
        <taxon>Deltaproteobacteria</taxon>
        <taxon>Bradymonadales</taxon>
        <taxon>Microvenatoraceae</taxon>
        <taxon>Microvenator</taxon>
    </lineage>
</organism>
<keyword evidence="6" id="KW-0808">Transferase</keyword>
<keyword evidence="9" id="KW-0411">Iron-sulfur</keyword>
<keyword evidence="8" id="KW-0408">Iron</keyword>
<keyword evidence="12" id="KW-1185">Reference proteome</keyword>
<dbReference type="Gene3D" id="3.40.50.10800">
    <property type="entry name" value="NadA-like"/>
    <property type="match status" value="3"/>
</dbReference>
<evidence type="ECO:0000256" key="8">
    <source>
        <dbReference type="ARBA" id="ARBA00023004"/>
    </source>
</evidence>
<name>A0A5B8XY34_9DELT</name>
<accession>A0A5B8XY34</accession>
<dbReference type="InterPro" id="IPR036094">
    <property type="entry name" value="NadA_sf"/>
</dbReference>
<dbReference type="EC" id="2.5.1.72" evidence="3 10"/>
<dbReference type="GO" id="GO:0051539">
    <property type="term" value="F:4 iron, 4 sulfur cluster binding"/>
    <property type="evidence" value="ECO:0007669"/>
    <property type="project" value="UniProtKB-KW"/>
</dbReference>
<dbReference type="RefSeq" id="WP_146963508.1">
    <property type="nucleotide sequence ID" value="NZ_CP042467.1"/>
</dbReference>
<dbReference type="AlphaFoldDB" id="A0A5B8XY34"/>
<dbReference type="SUPFAM" id="SSF142754">
    <property type="entry name" value="NadA-like"/>
    <property type="match status" value="1"/>
</dbReference>
<dbReference type="Proteomes" id="UP000321595">
    <property type="component" value="Chromosome"/>
</dbReference>
<evidence type="ECO:0000256" key="3">
    <source>
        <dbReference type="ARBA" id="ARBA00012669"/>
    </source>
</evidence>
<gene>
    <name evidence="11" type="primary">nadA</name>
    <name evidence="11" type="ORF">FRD01_23325</name>
</gene>
<dbReference type="NCBIfam" id="NF006878">
    <property type="entry name" value="PRK09375.1-2"/>
    <property type="match status" value="1"/>
</dbReference>
<dbReference type="PANTHER" id="PTHR30573">
    <property type="entry name" value="QUINOLINATE SYNTHETASE A"/>
    <property type="match status" value="1"/>
</dbReference>
<comment type="cofactor">
    <cofactor evidence="1">
        <name>[4Fe-4S] cluster</name>
        <dbReference type="ChEBI" id="CHEBI:49883"/>
    </cofactor>
</comment>
<dbReference type="OrthoDB" id="9801204at2"/>
<keyword evidence="5" id="KW-0662">Pyridine nucleotide biosynthesis</keyword>
<keyword evidence="7" id="KW-0479">Metal-binding</keyword>
<dbReference type="NCBIfam" id="TIGR00550">
    <property type="entry name" value="nadA"/>
    <property type="match status" value="1"/>
</dbReference>
<evidence type="ECO:0000256" key="4">
    <source>
        <dbReference type="ARBA" id="ARBA00022485"/>
    </source>
</evidence>
<evidence type="ECO:0000313" key="12">
    <source>
        <dbReference type="Proteomes" id="UP000321595"/>
    </source>
</evidence>
<dbReference type="PANTHER" id="PTHR30573:SF0">
    <property type="entry name" value="QUINOLINATE SYNTHASE, CHLOROPLASTIC"/>
    <property type="match status" value="1"/>
</dbReference>
<dbReference type="GO" id="GO:0008987">
    <property type="term" value="F:quinolinate synthetase A activity"/>
    <property type="evidence" value="ECO:0007669"/>
    <property type="project" value="UniProtKB-UniRule"/>
</dbReference>
<evidence type="ECO:0000256" key="2">
    <source>
        <dbReference type="ARBA" id="ARBA00005065"/>
    </source>
</evidence>
<evidence type="ECO:0000256" key="7">
    <source>
        <dbReference type="ARBA" id="ARBA00022723"/>
    </source>
</evidence>
<evidence type="ECO:0000256" key="9">
    <source>
        <dbReference type="ARBA" id="ARBA00023014"/>
    </source>
</evidence>
<dbReference type="InterPro" id="IPR003473">
    <property type="entry name" value="NadA"/>
</dbReference>
<sequence>MQKPDGVHLTDFEWELVRPLIQEIEELKAEKDALILAHNYQRSELYHSVADVRGDSLALAVAATTHAKRGPIVVCGVHFMAETAKIMNPDRVVLSPDPSAGCSLADSISADDMRHLRQSNPNIPIVVYVNTSAEVKALADACCTSSNAARVVNSFEEDTVIVAPDQHLADWVRSQTTKTILTWDGSCEVHRLFTTSDVAELRQMHPDTHVLVHPECEVSVQESADFVGSTSQLADYIERNRPQKVSLLTECTMSDNLRSGYPQTSFVQPCSLCPHMRKITLESVRDSLKHGFGEVHVDPDVSRRARRSLEYMVRVG</sequence>
<dbReference type="GO" id="GO:0046872">
    <property type="term" value="F:metal ion binding"/>
    <property type="evidence" value="ECO:0007669"/>
    <property type="project" value="UniProtKB-KW"/>
</dbReference>
<dbReference type="Pfam" id="PF02445">
    <property type="entry name" value="NadA"/>
    <property type="match status" value="1"/>
</dbReference>
<dbReference type="EMBL" id="CP042467">
    <property type="protein sequence ID" value="QED30111.1"/>
    <property type="molecule type" value="Genomic_DNA"/>
</dbReference>
<dbReference type="UniPathway" id="UPA00253">
    <property type="reaction ID" value="UER00327"/>
</dbReference>
<comment type="pathway">
    <text evidence="2">Cofactor biosynthesis; NAD(+) biosynthesis; quinolinate from iminoaspartate: step 1/1.</text>
</comment>
<evidence type="ECO:0000256" key="5">
    <source>
        <dbReference type="ARBA" id="ARBA00022642"/>
    </source>
</evidence>
<protein>
    <recommendedName>
        <fullName evidence="3 10">Quinolinate synthase</fullName>
        <ecNumber evidence="3 10">2.5.1.72</ecNumber>
    </recommendedName>
</protein>
<dbReference type="GO" id="GO:0005829">
    <property type="term" value="C:cytosol"/>
    <property type="evidence" value="ECO:0007669"/>
    <property type="project" value="TreeGrafter"/>
</dbReference>
<dbReference type="KEGG" id="bbae:FRD01_23325"/>
<evidence type="ECO:0000256" key="10">
    <source>
        <dbReference type="NCBIfam" id="TIGR00550"/>
    </source>
</evidence>